<feature type="region of interest" description="Disordered" evidence="2">
    <location>
        <begin position="107"/>
        <end position="143"/>
    </location>
</feature>
<dbReference type="AlphaFoldDB" id="A0A9W7ZIJ7"/>
<dbReference type="InterPro" id="IPR030379">
    <property type="entry name" value="G_SEPTIN_dom"/>
</dbReference>
<dbReference type="OrthoDB" id="416553at2759"/>
<proteinExistence type="inferred from homology"/>
<keyword evidence="1" id="KW-0547">Nucleotide-binding</keyword>
<protein>
    <recommendedName>
        <fullName evidence="3">Septin-type G domain-containing protein</fullName>
    </recommendedName>
</protein>
<gene>
    <name evidence="4" type="ORF">IWQ60_011468</name>
</gene>
<comment type="similarity">
    <text evidence="1">Belongs to the TRAFAC class TrmE-Era-EngA-EngB-Septin-like GTPase superfamily. Septin GTPase family.</text>
</comment>
<dbReference type="InterPro" id="IPR027417">
    <property type="entry name" value="P-loop_NTPase"/>
</dbReference>
<evidence type="ECO:0000313" key="5">
    <source>
        <dbReference type="Proteomes" id="UP001150569"/>
    </source>
</evidence>
<feature type="region of interest" description="Disordered" evidence="2">
    <location>
        <begin position="282"/>
        <end position="307"/>
    </location>
</feature>
<reference evidence="4" key="1">
    <citation type="submission" date="2022-07" db="EMBL/GenBank/DDBJ databases">
        <title>Phylogenomic reconstructions and comparative analyses of Kickxellomycotina fungi.</title>
        <authorList>
            <person name="Reynolds N.K."/>
            <person name="Stajich J.E."/>
            <person name="Barry K."/>
            <person name="Grigoriev I.V."/>
            <person name="Crous P."/>
            <person name="Smith M.E."/>
        </authorList>
    </citation>
    <scope>NUCLEOTIDE SEQUENCE</scope>
    <source>
        <strain evidence="4">RSA 861</strain>
    </source>
</reference>
<feature type="domain" description="Septin-type G" evidence="3">
    <location>
        <begin position="65"/>
        <end position="438"/>
    </location>
</feature>
<comment type="caution">
    <text evidence="4">The sequence shown here is derived from an EMBL/GenBank/DDBJ whole genome shotgun (WGS) entry which is preliminary data.</text>
</comment>
<feature type="compositionally biased region" description="Polar residues" evidence="2">
    <location>
        <begin position="291"/>
        <end position="305"/>
    </location>
</feature>
<evidence type="ECO:0000313" key="4">
    <source>
        <dbReference type="EMBL" id="KAJ1908894.1"/>
    </source>
</evidence>
<evidence type="ECO:0000256" key="1">
    <source>
        <dbReference type="RuleBase" id="RU004560"/>
    </source>
</evidence>
<evidence type="ECO:0000259" key="3">
    <source>
        <dbReference type="PROSITE" id="PS51719"/>
    </source>
</evidence>
<keyword evidence="5" id="KW-1185">Reference proteome</keyword>
<accession>A0A9W7ZIJ7</accession>
<keyword evidence="1" id="KW-0342">GTP-binding</keyword>
<dbReference type="EMBL" id="JANBPT010001300">
    <property type="protein sequence ID" value="KAJ1908894.1"/>
    <property type="molecule type" value="Genomic_DNA"/>
</dbReference>
<dbReference type="Proteomes" id="UP001150569">
    <property type="component" value="Unassembled WGS sequence"/>
</dbReference>
<feature type="region of interest" description="Disordered" evidence="2">
    <location>
        <begin position="1"/>
        <end position="51"/>
    </location>
</feature>
<sequence length="469" mass="51696">MMSDQRRTVLAPLETFAPPANGTYAVGPTSPESARGPPSAEGPGLDNPLLRNFKRTKPRVRGRHVIEHFNLMVVGPKGSGKTDFLSTLCSSLTTAQATSLDRHASLRRSHFVGGNGSPRRPGTATSRSTPATPQAPVPAQPLSQGISIQSLTVDEFDEPMLLNLVDTPGWEPQDDGADAARVCQQIVRFLEEQMDGRVVEELKVQRDKYAPNLIVHACLYFMDPFHHAFRAHDVQIIKELGTRVNLIPVVGKTDLITLCQKLQFQMDFITNMKRHADQLSLFDMPGESESGPATTTDNSSVSDAGSVSPILSRDCISVPRPTDNDDSDGSPGSLMMPFFLFNHEPIDPVALSGFESAGAREANLPDFQGAVATLTRTFAKHPEFLGRCYPWGRIDCMNPDHCDFAVLRTMLFESHRDTLRRHTITTIYEEYRSRQLQSQKRDDLLSRCGSVKVRSVFRNVTGHGLDGSA</sequence>
<dbReference type="Gene3D" id="3.40.50.300">
    <property type="entry name" value="P-loop containing nucleotide triphosphate hydrolases"/>
    <property type="match status" value="1"/>
</dbReference>
<dbReference type="PROSITE" id="PS51719">
    <property type="entry name" value="G_SEPTIN"/>
    <property type="match status" value="1"/>
</dbReference>
<dbReference type="SUPFAM" id="SSF52540">
    <property type="entry name" value="P-loop containing nucleoside triphosphate hydrolases"/>
    <property type="match status" value="1"/>
</dbReference>
<dbReference type="Pfam" id="PF00735">
    <property type="entry name" value="Septin"/>
    <property type="match status" value="2"/>
</dbReference>
<evidence type="ECO:0000256" key="2">
    <source>
        <dbReference type="SAM" id="MobiDB-lite"/>
    </source>
</evidence>
<dbReference type="GO" id="GO:0005525">
    <property type="term" value="F:GTP binding"/>
    <property type="evidence" value="ECO:0007669"/>
    <property type="project" value="UniProtKB-KW"/>
</dbReference>
<name>A0A9W7ZIJ7_9FUNG</name>
<dbReference type="PANTHER" id="PTHR18884">
    <property type="entry name" value="SEPTIN"/>
    <property type="match status" value="1"/>
</dbReference>
<organism evidence="4 5">
    <name type="scientific">Tieghemiomyces parasiticus</name>
    <dbReference type="NCBI Taxonomy" id="78921"/>
    <lineage>
        <taxon>Eukaryota</taxon>
        <taxon>Fungi</taxon>
        <taxon>Fungi incertae sedis</taxon>
        <taxon>Zoopagomycota</taxon>
        <taxon>Kickxellomycotina</taxon>
        <taxon>Dimargaritomycetes</taxon>
        <taxon>Dimargaritales</taxon>
        <taxon>Dimargaritaceae</taxon>
        <taxon>Tieghemiomyces</taxon>
    </lineage>
</organism>